<comment type="caution">
    <text evidence="5">The sequence shown here is derived from an EMBL/GenBank/DDBJ whole genome shotgun (WGS) entry which is preliminary data.</text>
</comment>
<dbReference type="SUPFAM" id="SSF51120">
    <property type="entry name" value="beta-Roll"/>
    <property type="match status" value="1"/>
</dbReference>
<gene>
    <name evidence="5" type="ORF">FQV27_14030</name>
</gene>
<dbReference type="AlphaFoldDB" id="A0A5C6S132"/>
<dbReference type="PROSITE" id="PS00330">
    <property type="entry name" value="HEMOLYSIN_CALCIUM"/>
    <property type="match status" value="3"/>
</dbReference>
<dbReference type="InterPro" id="IPR001343">
    <property type="entry name" value="Hemolysn_Ca-bd"/>
</dbReference>
<evidence type="ECO:0000256" key="2">
    <source>
        <dbReference type="ARBA" id="ARBA00023295"/>
    </source>
</evidence>
<comment type="similarity">
    <text evidence="3">Belongs to the glycosyl hydrolase 5 (cellulase A) family.</text>
</comment>
<dbReference type="Pfam" id="PF00150">
    <property type="entry name" value="Cellulase"/>
    <property type="match status" value="1"/>
</dbReference>
<dbReference type="GO" id="GO:0005509">
    <property type="term" value="F:calcium ion binding"/>
    <property type="evidence" value="ECO:0007669"/>
    <property type="project" value="InterPro"/>
</dbReference>
<evidence type="ECO:0000259" key="4">
    <source>
        <dbReference type="Pfam" id="PF00150"/>
    </source>
</evidence>
<evidence type="ECO:0000313" key="5">
    <source>
        <dbReference type="EMBL" id="TXB67719.1"/>
    </source>
</evidence>
<dbReference type="Proteomes" id="UP000321562">
    <property type="component" value="Unassembled WGS sequence"/>
</dbReference>
<dbReference type="InterPro" id="IPR018511">
    <property type="entry name" value="Hemolysin-typ_Ca-bd_CS"/>
</dbReference>
<proteinExistence type="inferred from homology"/>
<dbReference type="RefSeq" id="WP_147099662.1">
    <property type="nucleotide sequence ID" value="NZ_JBHUFH010000001.1"/>
</dbReference>
<protein>
    <submittedName>
        <fullName evidence="5">Family 1 glycosylhydrolase</fullName>
    </submittedName>
</protein>
<dbReference type="PANTHER" id="PTHR12631">
    <property type="entry name" value="ALPHA-L-IDURONIDASE"/>
    <property type="match status" value="1"/>
</dbReference>
<feature type="domain" description="Glycoside hydrolase family 5" evidence="4">
    <location>
        <begin position="27"/>
        <end position="270"/>
    </location>
</feature>
<sequence>MAVSKVTPGQLGMATPFGELLGSSNAEMQAELADYAKLGVDWVRLDIHWDLVQPKANGSYNWTLVDRVFNAIDAAGMEVVAVLNNVPSWLDDTLSDAASQKALADFAKAAAQRYGDKVNYWEILNEQNKHGVDPADYTAALKQTYTAIKSVDADDTVITGGLAAVPSTGNGMWGAVDYLKQIYANGGGDYFDAVGYHPYTYPLTPKNNASWNGWEIMETGIRGTMVANGDSDKQVWMTEMGAPTWGNKVTVTEAEQAQILSEAVELAKSYDWAGPIMWFSYQDSALDTGFGLLDSSGNQKLAYSTFRTLGNQDNDVSSVSAQPIVVDIIGTMNGETLNGTDDDNRIDGKGGNDYLRGHGGNDTLFGGAGDDQIGGGAGNDKIYGGAGNDALAGGDGADTFIFEGNVGYDRITDFDQSENDLLDISSFDANSHVAGNQSFTFIGGSYLSKAGQVGVYIDKSNGYTYVQGDTNGDGKYDFSIRLNGVYNITADDLIL</sequence>
<dbReference type="Pfam" id="PF00353">
    <property type="entry name" value="HemolysinCabind"/>
    <property type="match status" value="1"/>
</dbReference>
<dbReference type="InterPro" id="IPR051923">
    <property type="entry name" value="Glycosyl_Hydrolase_39"/>
</dbReference>
<dbReference type="InterPro" id="IPR011049">
    <property type="entry name" value="Serralysin-like_metalloprot_C"/>
</dbReference>
<dbReference type="GO" id="GO:0000272">
    <property type="term" value="P:polysaccharide catabolic process"/>
    <property type="evidence" value="ECO:0007669"/>
    <property type="project" value="InterPro"/>
</dbReference>
<accession>A0A5C6S132</accession>
<name>A0A5C6S132_9RHOB</name>
<evidence type="ECO:0000256" key="3">
    <source>
        <dbReference type="RuleBase" id="RU361153"/>
    </source>
</evidence>
<dbReference type="InterPro" id="IPR001547">
    <property type="entry name" value="Glyco_hydro_5"/>
</dbReference>
<dbReference type="GO" id="GO:0004553">
    <property type="term" value="F:hydrolase activity, hydrolyzing O-glycosyl compounds"/>
    <property type="evidence" value="ECO:0007669"/>
    <property type="project" value="InterPro"/>
</dbReference>
<dbReference type="InterPro" id="IPR017853">
    <property type="entry name" value="GH"/>
</dbReference>
<dbReference type="SUPFAM" id="SSF51445">
    <property type="entry name" value="(Trans)glycosidases"/>
    <property type="match status" value="1"/>
</dbReference>
<organism evidence="5 6">
    <name type="scientific">Paracoccus aurantiacus</name>
    <dbReference type="NCBI Taxonomy" id="2599412"/>
    <lineage>
        <taxon>Bacteria</taxon>
        <taxon>Pseudomonadati</taxon>
        <taxon>Pseudomonadota</taxon>
        <taxon>Alphaproteobacteria</taxon>
        <taxon>Rhodobacterales</taxon>
        <taxon>Paracoccaceae</taxon>
        <taxon>Paracoccus</taxon>
    </lineage>
</organism>
<keyword evidence="1 3" id="KW-0378">Hydrolase</keyword>
<reference evidence="5 6" key="1">
    <citation type="submission" date="2019-08" db="EMBL/GenBank/DDBJ databases">
        <authorList>
            <person name="Ye J."/>
        </authorList>
    </citation>
    <scope>NUCLEOTIDE SEQUENCE [LARGE SCALE GENOMIC DNA]</scope>
    <source>
        <strain evidence="5 6">TK008</strain>
    </source>
</reference>
<evidence type="ECO:0000313" key="6">
    <source>
        <dbReference type="Proteomes" id="UP000321562"/>
    </source>
</evidence>
<keyword evidence="2 3" id="KW-0326">Glycosidase</keyword>
<dbReference type="OrthoDB" id="9775458at2"/>
<dbReference type="PRINTS" id="PR00313">
    <property type="entry name" value="CABNDNGRPT"/>
</dbReference>
<dbReference type="Gene3D" id="3.20.20.80">
    <property type="entry name" value="Glycosidases"/>
    <property type="match status" value="1"/>
</dbReference>
<evidence type="ECO:0000256" key="1">
    <source>
        <dbReference type="ARBA" id="ARBA00022801"/>
    </source>
</evidence>
<dbReference type="PANTHER" id="PTHR12631:SF10">
    <property type="entry name" value="BETA-XYLOSIDASE-LIKE PROTEIN-RELATED"/>
    <property type="match status" value="1"/>
</dbReference>
<dbReference type="EMBL" id="VOPL01000006">
    <property type="protein sequence ID" value="TXB67719.1"/>
    <property type="molecule type" value="Genomic_DNA"/>
</dbReference>
<dbReference type="Gene3D" id="2.150.10.10">
    <property type="entry name" value="Serralysin-like metalloprotease, C-terminal"/>
    <property type="match status" value="1"/>
</dbReference>
<keyword evidence="6" id="KW-1185">Reference proteome</keyword>